<dbReference type="PROSITE" id="PS00012">
    <property type="entry name" value="PHOSPHOPANTETHEINE"/>
    <property type="match status" value="2"/>
</dbReference>
<dbReference type="CDD" id="cd19531">
    <property type="entry name" value="LCL_NRPS-like"/>
    <property type="match status" value="3"/>
</dbReference>
<dbReference type="PROSITE" id="PS00455">
    <property type="entry name" value="AMP_BINDING"/>
    <property type="match status" value="1"/>
</dbReference>
<dbReference type="NCBIfam" id="TIGR01733">
    <property type="entry name" value="AA-adenyl-dom"/>
    <property type="match status" value="3"/>
</dbReference>
<dbReference type="Gene3D" id="3.30.559.10">
    <property type="entry name" value="Chloramphenicol acetyltransferase-like domain"/>
    <property type="match status" value="3"/>
</dbReference>
<dbReference type="Gene3D" id="2.30.38.10">
    <property type="entry name" value="Luciferase, Domain 3"/>
    <property type="match status" value="2"/>
</dbReference>
<sequence length="3201" mass="349463">MSSVLDALEGMSPLQRQAALTMLRAKGLLPDAGPAAYALEQTQAQPDQSRAPLSYAQQRLWFLWQLDPASPAYNLSNIIDLQGPLNLPALERTLASLVARHAALRTHFAEQDGQAWQCVADPGPVVLPVEGTLDTPLTPQHAAELARHEAHRPFDLQHGPLLRARLLVLGPQMHQLLLTMHHSISDGWSLALLPDELRALYAHHAGGAPLTLAPLPLQYPQYAAWQRRWMEQGERARQLDYWTRQLGGHVTRLELPSDRPRATAQGDAGAHHYFSLTPDVSDRIKSFCQTSGVTLAMFLLACFKAVLYRHSGQQDIWIGVPNANRPHPETEAMLGFFVNTQVLRTDLTGAPSFDTLLCRVRDNFIQAQQHQDLPFDQLVEALNPQRSAKGNPLFDAKFTMMVPIERHWQGGGLAFTMRDSPVLHSHFELSLDATDLGAHIDGCFTYATALFDADRIARLAAQLTVFADEAAAHSDRSIDQIALLGPQQQQQLVEWSTGPDPALQVGSVLQMFQAMAMAHPEQTALSDATQQLSYAQLEQAATSLAHTLIEAGVTTETPVAVCAPRSADLVVGMLAVMKAGGIHVPLDPELPAARLRGQLADCGARIVLGAPQHLSWMASQPEGLVCLSLAGYPQAAVQPSGLPALPLPHPQQAAYIIYTSGSTGRPKGVVVSHAALANYTGGLLQRLAAKEPLAMAMVSTPAADLGHTVLFGALCGGHTLHLLAPQVCFDPDAFAAYLRQCHIGVLKIVPSHLSALLHAADAQGALPWHTLIIGGETAPVELLHQLRTLRPECRVINHYGPTETTVGVLTHVMDKLSLPATPLPVGMPLPGMRASILDAHLQRLPPGVPGELYLGGVGVARGYHGRADLSAERFVPDPFTDSGERLYRTGDRARYRSDGSIEFLGRADDQVKIRGYRVEPGEVAQVLRGLTGVDQAVVVTLADEHEPDKLRLHAYYTAGAPDAPQPAALQDALQALLPDYMQPASLQRLNALPLTANGKLDRQRLPRFASPLAEAVGAAKPRNPLEETLAAIWAEVLKCEQIGIHDNFFALGGDSILSLQIIARARKRGIKLSPRQIFEQQSIAALAQGLHDKNGIGEGATRQAPVTVPRADRSRALPMSHAQERLWLLWALDPQSRAYNLTQAMHWRGQLNVAALQSALDALVARHESLRTVFIPAGTSARQHVHAAADAQLVLAHDTLPPDLPDSALPALRERLDRLPFDLTQGPLLRALLLARTGEQGNCDDHVLVLSMHHICGDGWSLNLLYEELVLAYQAACAGRLPDWQPLPIQYADYAAWQHQAQTQTDWPAQRNYWLARLNGADALPALPYDHPRPTVRSGAGAWIRRRIPHHVTSGLRILARNADASLSMALLSSFALLLRHHGAAADLTIGMPVANRRWQETEALIGFFVNMLALRIDTASSSNLQGLLAHVRNVVLDAQQHQDLPFEQVVAALQPARSMAHTPLFQVVFNHQVRHVETLRRLPGLDISLLDTTLPSTKFDLSLHTSEIEDELNAVFEYSTDLFDATTIDRMADQWLLLLEGMVADPAARISDLPLQDATTRQALLQDWNPQQVDHPEQACLHTLIEAQAAHRPHAMAVDQLSYDQLNRRANRLAHRLIQLGAGPERLVGVAMERGPDLIITLLAVLKAGAAYLPLDPAYPPQRLAYMIDDAQPVLVLSENGIDLPVNTVQGINLSALDLSAEPESNPSNQSVPGNLAYCIYTSGSTGQPKGALLTHRHVTRLFQSTAGQYHFGPEDVWTLFHSYAFDFSVWEIFGALLHGGRLVVVPHLVSRSPQDFHRLLLEQGVTVLNQTPSAFRQLIPEALSTNDAGRLRLVIFGGDALDTGSLQPWFDAFDDHQPQLVNMYGITETTVHVSYRPITIDDCRRSVSPIGAVLDDLSWYVLDDALNPVPPGVTGELYIGGAGLARGYLGRPALTAQRFIPNPFGSGRLYRTGDQARWHLEEGMQYLGRNDRQVKLRGFRIELGEIEAALKAQPGVTDAVVLIHQGAAGEQLVAYLVAPSDLARDGLRAALATRLPDYMLPAHYMLLDQFPLTANGKLDRQQLPPPEAVQDQYVAPEGPIETALAAIWQEVLGVERVGATDNFFELGGHSLLATQVVARVSHHLGANLPLRAVFEAPQLGALAALVTPGNVGPGIIAQDRHQAPLSPLQQRLWFLWQLAPGSTAYHITRRFSLSARLHPAALEHAVLALAQRQAMLRTRFEQHDGLVQQDILTQAVVRPQWHHAADRQNALDWLEQQAQMPFDLTQGPAWRIAVAETADAADGVQYLQISLHHIVADARTVQLLIQELTALYRGDTLLPLPVQYADYADWQQQWLAAGHAQRQLHYWQQALAGLPEQARLPTDHVRPRQPSHRGGQLLLRLPAPLARSVLELARRAGATPFMAQLALFQCLLWRLGGQADVAVGVPVVNRPRLETEGLVGCFLNTQVMRTQIDGAGSLWALLAQVREVVMQAQSHQELPFEQLVEVLQPARSLDRHPLFQVAFDYRQADATLLPHLGQAALQEMPRAHVIAKFDLELALQETSRDELQASFTYAEDLFEAATIGRLSEYWQQLLEAVVANPDAPLDALPLLPAAELAQIQQANASAMDYPRTACLHQLIEQRVHERAAEIALIMDHQHLTHGELQQRANSLAVHLQALGVGPDVLVGVAMPRGPIQIISLLAILKAGGAYLPLDPAYPAQRLADMANDAQPLLLLTQSSVNLPPMAGQRLIIDDLPELSTEVVTSTVTPANLAYCIYTSGSTGKPKGVMISHGNLVNFLYTMAQAPGLTRDDRILGLTSLSFDIAGLEIWLPLLQGAQLVLSSRDQAQDPRQLLALIAQHDISVIQATPSTWRMLSEQDNLTLLHGRTLLCGGEALPADLAARLLATGAHVWNVYGPTETTIWSARQLLTIDAPKPLLGGPIGNTQLHVLDAAMQVCAANVVGELYIGGDGVARGYRGRPGLTAERFIPDPCSAPGARLYRTGDLARRLPDGAIDYVGRIDDQVKLRGFRIELGEIEAHLLAHAEVRQAVVVLREGRLVAYLVTDAGFDQASLQQQLAACLPDYMLPTQWVRLEQLPLTANGKIDRKQLPLVALEHEAFIAPAGPTETAIATIWQDVLGVPQVGASDNFFALGGHSLLATRVMARVQRQLQVSLPLQVFFELLTPAQLARHIDSLTSGAVPDSAQASARAADLLAALEQ</sequence>
<dbReference type="FunFam" id="3.40.50.980:FF:000001">
    <property type="entry name" value="Non-ribosomal peptide synthetase"/>
    <property type="match status" value="3"/>
</dbReference>
<accession>A0AAD0U925</accession>
<dbReference type="InterPro" id="IPR001242">
    <property type="entry name" value="Condensation_dom"/>
</dbReference>
<dbReference type="FunFam" id="1.10.1200.10:FF:000005">
    <property type="entry name" value="Nonribosomal peptide synthetase 1"/>
    <property type="match status" value="2"/>
</dbReference>
<dbReference type="CDD" id="cd17643">
    <property type="entry name" value="A_NRPS_Cytc1-like"/>
    <property type="match status" value="1"/>
</dbReference>
<gene>
    <name evidence="6" type="ORF">RC54_11920</name>
</gene>
<feature type="domain" description="Carrier" evidence="5">
    <location>
        <begin position="3103"/>
        <end position="3178"/>
    </location>
</feature>
<dbReference type="InterPro" id="IPR023213">
    <property type="entry name" value="CAT-like_dom_sf"/>
</dbReference>
<dbReference type="SMART" id="SM00823">
    <property type="entry name" value="PKS_PP"/>
    <property type="match status" value="3"/>
</dbReference>
<dbReference type="PANTHER" id="PTHR45527:SF14">
    <property type="entry name" value="PLIPASTATIN SYNTHASE SUBUNIT B"/>
    <property type="match status" value="1"/>
</dbReference>
<dbReference type="InterPro" id="IPR029058">
    <property type="entry name" value="AB_hydrolase_fold"/>
</dbReference>
<dbReference type="SUPFAM" id="SSF52777">
    <property type="entry name" value="CoA-dependent acyltransferases"/>
    <property type="match status" value="6"/>
</dbReference>
<dbReference type="Gene3D" id="3.40.50.12780">
    <property type="entry name" value="N-terminal domain of ligase-like"/>
    <property type="match status" value="1"/>
</dbReference>
<dbReference type="Pfam" id="PF13193">
    <property type="entry name" value="AMP-binding_C"/>
    <property type="match status" value="2"/>
</dbReference>
<dbReference type="InterPro" id="IPR009081">
    <property type="entry name" value="PP-bd_ACP"/>
</dbReference>
<dbReference type="Pfam" id="PF00668">
    <property type="entry name" value="Condensation"/>
    <property type="match status" value="3"/>
</dbReference>
<proteinExistence type="inferred from homology"/>
<dbReference type="GO" id="GO:0031177">
    <property type="term" value="F:phosphopantetheine binding"/>
    <property type="evidence" value="ECO:0007669"/>
    <property type="project" value="InterPro"/>
</dbReference>
<comment type="cofactor">
    <cofactor evidence="1">
        <name>pantetheine 4'-phosphate</name>
        <dbReference type="ChEBI" id="CHEBI:47942"/>
    </cofactor>
</comment>
<dbReference type="CDD" id="cd05930">
    <property type="entry name" value="A_NRPS"/>
    <property type="match status" value="1"/>
</dbReference>
<dbReference type="Gene3D" id="3.30.559.30">
    <property type="entry name" value="Nonribosomal peptide synthetase, condensation domain"/>
    <property type="match status" value="3"/>
</dbReference>
<dbReference type="GO" id="GO:0009239">
    <property type="term" value="P:enterobactin biosynthetic process"/>
    <property type="evidence" value="ECO:0007669"/>
    <property type="project" value="TreeGrafter"/>
</dbReference>
<dbReference type="Gene3D" id="3.40.50.1820">
    <property type="entry name" value="alpha/beta hydrolase"/>
    <property type="match status" value="1"/>
</dbReference>
<keyword evidence="4" id="KW-0597">Phosphoprotein</keyword>
<dbReference type="GO" id="GO:0005829">
    <property type="term" value="C:cytosol"/>
    <property type="evidence" value="ECO:0007669"/>
    <property type="project" value="TreeGrafter"/>
</dbReference>
<dbReference type="Proteomes" id="UP000269199">
    <property type="component" value="Chromosome"/>
</dbReference>
<evidence type="ECO:0000256" key="3">
    <source>
        <dbReference type="ARBA" id="ARBA00022450"/>
    </source>
</evidence>
<dbReference type="Pfam" id="PF00501">
    <property type="entry name" value="AMP-binding"/>
    <property type="match status" value="3"/>
</dbReference>
<dbReference type="InterPro" id="IPR025110">
    <property type="entry name" value="AMP-bd_C"/>
</dbReference>
<dbReference type="GO" id="GO:0072330">
    <property type="term" value="P:monocarboxylic acid biosynthetic process"/>
    <property type="evidence" value="ECO:0007669"/>
    <property type="project" value="UniProtKB-ARBA"/>
</dbReference>
<dbReference type="GO" id="GO:0009366">
    <property type="term" value="C:enterobactin synthetase complex"/>
    <property type="evidence" value="ECO:0007669"/>
    <property type="project" value="TreeGrafter"/>
</dbReference>
<dbReference type="GO" id="GO:0047527">
    <property type="term" value="F:2,3-dihydroxybenzoate-serine ligase activity"/>
    <property type="evidence" value="ECO:0007669"/>
    <property type="project" value="TreeGrafter"/>
</dbReference>
<dbReference type="Gene3D" id="1.10.1200.10">
    <property type="entry name" value="ACP-like"/>
    <property type="match status" value="2"/>
</dbReference>
<dbReference type="InterPro" id="IPR020806">
    <property type="entry name" value="PKS_PP-bd"/>
</dbReference>
<feature type="domain" description="Carrier" evidence="5">
    <location>
        <begin position="1020"/>
        <end position="1094"/>
    </location>
</feature>
<dbReference type="InterPro" id="IPR042099">
    <property type="entry name" value="ANL_N_sf"/>
</dbReference>
<reference evidence="6 7" key="1">
    <citation type="submission" date="2017-11" db="EMBL/GenBank/DDBJ databases">
        <title>Complete genome sequence of Herbaspirillum rubrisubalbicans DSM 11543.</title>
        <authorList>
            <person name="Chen M."/>
            <person name="An Q."/>
        </authorList>
    </citation>
    <scope>NUCLEOTIDE SEQUENCE [LARGE SCALE GENOMIC DNA]</scope>
    <source>
        <strain evidence="6 7">DSM 11543</strain>
    </source>
</reference>
<evidence type="ECO:0000313" key="7">
    <source>
        <dbReference type="Proteomes" id="UP000269199"/>
    </source>
</evidence>
<dbReference type="FunFam" id="3.40.50.12780:FF:000012">
    <property type="entry name" value="Non-ribosomal peptide synthetase"/>
    <property type="match status" value="2"/>
</dbReference>
<dbReference type="SUPFAM" id="SSF47336">
    <property type="entry name" value="ACP-like"/>
    <property type="match status" value="3"/>
</dbReference>
<protein>
    <submittedName>
        <fullName evidence="6">Non-ribosomal peptide synthetase</fullName>
    </submittedName>
</protein>
<dbReference type="InterPro" id="IPR045851">
    <property type="entry name" value="AMP-bd_C_sf"/>
</dbReference>
<name>A0AAD0U925_9BURK</name>
<evidence type="ECO:0000313" key="6">
    <source>
        <dbReference type="EMBL" id="AYR24496.1"/>
    </source>
</evidence>
<dbReference type="PROSITE" id="PS50075">
    <property type="entry name" value="CARRIER"/>
    <property type="match status" value="3"/>
</dbReference>
<dbReference type="InterPro" id="IPR020845">
    <property type="entry name" value="AMP-binding_CS"/>
</dbReference>
<dbReference type="NCBIfam" id="NF003417">
    <property type="entry name" value="PRK04813.1"/>
    <property type="match status" value="3"/>
</dbReference>
<dbReference type="EMBL" id="CP024996">
    <property type="protein sequence ID" value="AYR24496.1"/>
    <property type="molecule type" value="Genomic_DNA"/>
</dbReference>
<dbReference type="PANTHER" id="PTHR45527">
    <property type="entry name" value="NONRIBOSOMAL PEPTIDE SYNTHETASE"/>
    <property type="match status" value="1"/>
</dbReference>
<dbReference type="Pfam" id="PF00550">
    <property type="entry name" value="PP-binding"/>
    <property type="match status" value="3"/>
</dbReference>
<evidence type="ECO:0000256" key="2">
    <source>
        <dbReference type="ARBA" id="ARBA00006432"/>
    </source>
</evidence>
<organism evidence="6 7">
    <name type="scientific">Herbaspirillum rubrisubalbicans</name>
    <dbReference type="NCBI Taxonomy" id="80842"/>
    <lineage>
        <taxon>Bacteria</taxon>
        <taxon>Pseudomonadati</taxon>
        <taxon>Pseudomonadota</taxon>
        <taxon>Betaproteobacteria</taxon>
        <taxon>Burkholderiales</taxon>
        <taxon>Oxalobacteraceae</taxon>
        <taxon>Herbaspirillum</taxon>
    </lineage>
</organism>
<evidence type="ECO:0000256" key="4">
    <source>
        <dbReference type="ARBA" id="ARBA00022553"/>
    </source>
</evidence>
<dbReference type="FunFam" id="3.30.300.30:FF:000010">
    <property type="entry name" value="Enterobactin synthetase component F"/>
    <property type="match status" value="2"/>
</dbReference>
<dbReference type="InterPro" id="IPR000873">
    <property type="entry name" value="AMP-dep_synth/lig_dom"/>
</dbReference>
<dbReference type="SUPFAM" id="SSF56801">
    <property type="entry name" value="Acetyl-CoA synthetase-like"/>
    <property type="match status" value="3"/>
</dbReference>
<feature type="domain" description="Carrier" evidence="5">
    <location>
        <begin position="2077"/>
        <end position="2152"/>
    </location>
</feature>
<comment type="similarity">
    <text evidence="2">Belongs to the ATP-dependent AMP-binding enzyme family.</text>
</comment>
<keyword evidence="3" id="KW-0596">Phosphopantetheine</keyword>
<dbReference type="Gene3D" id="3.40.50.980">
    <property type="match status" value="4"/>
</dbReference>
<dbReference type="FunFam" id="2.30.38.10:FF:000001">
    <property type="entry name" value="Non-ribosomal peptide synthetase PvdI"/>
    <property type="match status" value="2"/>
</dbReference>
<dbReference type="FunFam" id="3.40.50.980:FF:000002">
    <property type="entry name" value="Enterobactin synthetase component F"/>
    <property type="match status" value="1"/>
</dbReference>
<dbReference type="InterPro" id="IPR006162">
    <property type="entry name" value="Ppantetheine_attach_site"/>
</dbReference>
<dbReference type="CDD" id="cd12116">
    <property type="entry name" value="A_NRPS_Ta1_like"/>
    <property type="match status" value="1"/>
</dbReference>
<evidence type="ECO:0000259" key="5">
    <source>
        <dbReference type="PROSITE" id="PS50075"/>
    </source>
</evidence>
<dbReference type="FunFam" id="1.10.1200.10:FF:000016">
    <property type="entry name" value="Non-ribosomal peptide synthase"/>
    <property type="match status" value="1"/>
</dbReference>
<dbReference type="Gene3D" id="3.30.300.30">
    <property type="match status" value="3"/>
</dbReference>
<dbReference type="GO" id="GO:0043041">
    <property type="term" value="P:amino acid activation for nonribosomal peptide biosynthetic process"/>
    <property type="evidence" value="ECO:0007669"/>
    <property type="project" value="TreeGrafter"/>
</dbReference>
<dbReference type="InterPro" id="IPR036736">
    <property type="entry name" value="ACP-like_sf"/>
</dbReference>
<dbReference type="InterPro" id="IPR010071">
    <property type="entry name" value="AA_adenyl_dom"/>
</dbReference>
<evidence type="ECO:0000256" key="1">
    <source>
        <dbReference type="ARBA" id="ARBA00001957"/>
    </source>
</evidence>